<protein>
    <submittedName>
        <fullName evidence="1">Uncharacterized protein</fullName>
    </submittedName>
</protein>
<evidence type="ECO:0000313" key="2">
    <source>
        <dbReference type="Proteomes" id="UP000281553"/>
    </source>
</evidence>
<dbReference type="AlphaFoldDB" id="A0A3P7NW47"/>
<reference evidence="1 2" key="1">
    <citation type="submission" date="2018-11" db="EMBL/GenBank/DDBJ databases">
        <authorList>
            <consortium name="Pathogen Informatics"/>
        </authorList>
    </citation>
    <scope>NUCLEOTIDE SEQUENCE [LARGE SCALE GENOMIC DNA]</scope>
</reference>
<accession>A0A3P7NW47</accession>
<dbReference type="OrthoDB" id="242910at2759"/>
<organism evidence="1 2">
    <name type="scientific">Dibothriocephalus latus</name>
    <name type="common">Fish tapeworm</name>
    <name type="synonym">Diphyllobothrium latum</name>
    <dbReference type="NCBI Taxonomy" id="60516"/>
    <lineage>
        <taxon>Eukaryota</taxon>
        <taxon>Metazoa</taxon>
        <taxon>Spiralia</taxon>
        <taxon>Lophotrochozoa</taxon>
        <taxon>Platyhelminthes</taxon>
        <taxon>Cestoda</taxon>
        <taxon>Eucestoda</taxon>
        <taxon>Diphyllobothriidea</taxon>
        <taxon>Diphyllobothriidae</taxon>
        <taxon>Dibothriocephalus</taxon>
    </lineage>
</organism>
<dbReference type="Proteomes" id="UP000281553">
    <property type="component" value="Unassembled WGS sequence"/>
</dbReference>
<dbReference type="EMBL" id="UYRU01102501">
    <property type="protein sequence ID" value="VDN41763.1"/>
    <property type="molecule type" value="Genomic_DNA"/>
</dbReference>
<gene>
    <name evidence="1" type="ORF">DILT_LOCUS18634</name>
</gene>
<name>A0A3P7NW47_DIBLA</name>
<sequence length="103" mass="11046">MTNDAVLLANLQAPLRYGLIDTVISSCLSVASTTPGSSGLTVCKALLGYLQERKSQRLVTHSGETPCYTMPGVGVHPSSPSLSPFLQLCSFIYFPGLYIHRLS</sequence>
<evidence type="ECO:0000313" key="1">
    <source>
        <dbReference type="EMBL" id="VDN41763.1"/>
    </source>
</evidence>
<proteinExistence type="predicted"/>
<keyword evidence="2" id="KW-1185">Reference proteome</keyword>